<feature type="domain" description="OmpR/PhoB-type" evidence="6">
    <location>
        <begin position="1"/>
        <end position="100"/>
    </location>
</feature>
<dbReference type="EMBL" id="PDJK01000002">
    <property type="protein sequence ID" value="PFG48927.1"/>
    <property type="molecule type" value="Genomic_DNA"/>
</dbReference>
<dbReference type="Gene3D" id="3.40.50.300">
    <property type="entry name" value="P-loop containing nucleotide triphosphate hydrolases"/>
    <property type="match status" value="1"/>
</dbReference>
<keyword evidence="8" id="KW-1185">Reference proteome</keyword>
<evidence type="ECO:0000256" key="2">
    <source>
        <dbReference type="ARBA" id="ARBA00023015"/>
    </source>
</evidence>
<dbReference type="InterPro" id="IPR001867">
    <property type="entry name" value="OmpR/PhoB-type_DNA-bd"/>
</dbReference>
<dbReference type="PROSITE" id="PS51755">
    <property type="entry name" value="OMPR_PHOB"/>
    <property type="match status" value="1"/>
</dbReference>
<dbReference type="Proteomes" id="UP000243542">
    <property type="component" value="Unassembled WGS sequence"/>
</dbReference>
<evidence type="ECO:0000256" key="5">
    <source>
        <dbReference type="PROSITE-ProRule" id="PRU01091"/>
    </source>
</evidence>
<dbReference type="GO" id="GO:0000160">
    <property type="term" value="P:phosphorelay signal transduction system"/>
    <property type="evidence" value="ECO:0007669"/>
    <property type="project" value="InterPro"/>
</dbReference>
<dbReference type="AlphaFoldDB" id="A0A2A9FBX5"/>
<dbReference type="InterPro" id="IPR005158">
    <property type="entry name" value="BTAD"/>
</dbReference>
<feature type="DNA-binding region" description="OmpR/PhoB-type" evidence="5">
    <location>
        <begin position="1"/>
        <end position="100"/>
    </location>
</feature>
<evidence type="ECO:0000256" key="1">
    <source>
        <dbReference type="ARBA" id="ARBA00005820"/>
    </source>
</evidence>
<comment type="similarity">
    <text evidence="1">Belongs to the AfsR/DnrI/RedD regulatory family.</text>
</comment>
<evidence type="ECO:0000259" key="6">
    <source>
        <dbReference type="PROSITE" id="PS51755"/>
    </source>
</evidence>
<comment type="caution">
    <text evidence="7">The sequence shown here is derived from an EMBL/GenBank/DDBJ whole genome shotgun (WGS) entry which is preliminary data.</text>
</comment>
<dbReference type="SUPFAM" id="SSF46894">
    <property type="entry name" value="C-terminal effector domain of the bipartite response regulators"/>
    <property type="match status" value="1"/>
</dbReference>
<evidence type="ECO:0000313" key="7">
    <source>
        <dbReference type="EMBL" id="PFG48927.1"/>
    </source>
</evidence>
<proteinExistence type="inferred from homology"/>
<dbReference type="InterPro" id="IPR016032">
    <property type="entry name" value="Sig_transdc_resp-reg_C-effctor"/>
</dbReference>
<dbReference type="InterPro" id="IPR011990">
    <property type="entry name" value="TPR-like_helical_dom_sf"/>
</dbReference>
<dbReference type="SMART" id="SM00862">
    <property type="entry name" value="Trans_reg_C"/>
    <property type="match status" value="1"/>
</dbReference>
<dbReference type="GO" id="GO:0003677">
    <property type="term" value="F:DNA binding"/>
    <property type="evidence" value="ECO:0007669"/>
    <property type="project" value="UniProtKB-UniRule"/>
</dbReference>
<protein>
    <submittedName>
        <fullName evidence="7">DNA-binding SARP family transcriptional activator</fullName>
    </submittedName>
</protein>
<keyword evidence="4" id="KW-0804">Transcription</keyword>
<evidence type="ECO:0000313" key="8">
    <source>
        <dbReference type="Proteomes" id="UP000243542"/>
    </source>
</evidence>
<dbReference type="InterPro" id="IPR036388">
    <property type="entry name" value="WH-like_DNA-bd_sf"/>
</dbReference>
<dbReference type="Pfam" id="PF13424">
    <property type="entry name" value="TPR_12"/>
    <property type="match status" value="1"/>
</dbReference>
<dbReference type="SUPFAM" id="SSF48452">
    <property type="entry name" value="TPR-like"/>
    <property type="match status" value="2"/>
</dbReference>
<dbReference type="PANTHER" id="PTHR35807">
    <property type="entry name" value="TRANSCRIPTIONAL REGULATOR REDD-RELATED"/>
    <property type="match status" value="1"/>
</dbReference>
<dbReference type="SMART" id="SM01043">
    <property type="entry name" value="BTAD"/>
    <property type="match status" value="1"/>
</dbReference>
<dbReference type="InterPro" id="IPR051677">
    <property type="entry name" value="AfsR-DnrI-RedD_regulator"/>
</dbReference>
<dbReference type="Gene3D" id="1.25.40.10">
    <property type="entry name" value="Tetratricopeptide repeat domain"/>
    <property type="match status" value="2"/>
</dbReference>
<accession>A0A2A9FBX5</accession>
<reference evidence="7 8" key="1">
    <citation type="submission" date="2017-10" db="EMBL/GenBank/DDBJ databases">
        <title>Sequencing the genomes of 1000 actinobacteria strains.</title>
        <authorList>
            <person name="Klenk H.-P."/>
        </authorList>
    </citation>
    <scope>NUCLEOTIDE SEQUENCE [LARGE SCALE GENOMIC DNA]</scope>
    <source>
        <strain evidence="7 8">DSM 46092</strain>
    </source>
</reference>
<dbReference type="Pfam" id="PF03704">
    <property type="entry name" value="BTAD"/>
    <property type="match status" value="1"/>
</dbReference>
<dbReference type="Pfam" id="PF00486">
    <property type="entry name" value="Trans_reg_C"/>
    <property type="match status" value="1"/>
</dbReference>
<sequence>MADAGARIELLGPVRLFDGDRVVPIGGPGVKGLLALLALRVGKVVPLEEIIDALWGHDPPATARTIVQGNVSHLRRILRQFGDGPVTEIRTSPPGYQLAAEPERIDVHHARALFDRAVPAPPERAATLLAEALALWQGPALSGVPDSVRAPELAELRLAIHGARVDADLALGRYSELIVELSPIVRGDPLAERTAAQLMRALYHAGRRGEALELYRTVSRATLRTLGMEPGADLRWLHERVLHDDLPAREHAMPPSGAAPSQLPPALPALAGRAADLAWLDGLTGGVAVVSGTAGVGKSALVLWWAHRAAPHFPDGVLFAALHGFDPHHPPAAPGDLLAQFLLGLGVPADEVPEALHERAALYRSTIAGRRMLVVLDDARSAEQVRPLLPPGAGSRTVVTSRSRMEGLAVSDAAQLRVLGTLEPADAVQVIEELAGPADFDLNHALARLCGYLPLALRIAGARLAASPQWTIEGLVAELGNERTRLAALDVTGAEDDGVRAAFDVSFRRLPSELARTLVRLGAVPGRQFGPYLAAAVAEIPVTQARRELRTLTAHSLLTETARDVFAPHDLVRLYLRELAETELSRQERAVVLDRAVRYHQAASDTARRRMLRIVDPLDFTGLVPSDGLPPLRTFDEAQDWFAAEWPTLLAVLNAAYAEARYVEVWRLARVAHTYRVVCPLYEDWLQLVDLGLAAAEAADEPLGQCWMLISRCAIALTFELSQGSLADAERAVELAGKLPESRSLAVARIHLGSVLTLLGRYAEATACLLETAAEAEQAGDLELRGQALNNCAETEKRAGRPVEAIGHELASLEIDRELGDDSYAVVSMNNLAELYLDIGELDTAQRYATEAVSLAVTRQFELQEGILRVTLARILQAKLALEPARAEYDRAIALYERMHPRRLEALKKEAAELGQGLPEPPPPVPE</sequence>
<dbReference type="SUPFAM" id="SSF52540">
    <property type="entry name" value="P-loop containing nucleoside triphosphate hydrolases"/>
    <property type="match status" value="1"/>
</dbReference>
<dbReference type="PANTHER" id="PTHR35807:SF1">
    <property type="entry name" value="TRANSCRIPTIONAL REGULATOR REDD"/>
    <property type="match status" value="1"/>
</dbReference>
<evidence type="ECO:0000256" key="3">
    <source>
        <dbReference type="ARBA" id="ARBA00023125"/>
    </source>
</evidence>
<dbReference type="InterPro" id="IPR027417">
    <property type="entry name" value="P-loop_NTPase"/>
</dbReference>
<organism evidence="7 8">
    <name type="scientific">Amycolatopsis sulphurea</name>
    <dbReference type="NCBI Taxonomy" id="76022"/>
    <lineage>
        <taxon>Bacteria</taxon>
        <taxon>Bacillati</taxon>
        <taxon>Actinomycetota</taxon>
        <taxon>Actinomycetes</taxon>
        <taxon>Pseudonocardiales</taxon>
        <taxon>Pseudonocardiaceae</taxon>
        <taxon>Amycolatopsis</taxon>
    </lineage>
</organism>
<keyword evidence="2" id="KW-0805">Transcription regulation</keyword>
<keyword evidence="3 5" id="KW-0238">DNA-binding</keyword>
<dbReference type="GO" id="GO:0006355">
    <property type="term" value="P:regulation of DNA-templated transcription"/>
    <property type="evidence" value="ECO:0007669"/>
    <property type="project" value="InterPro"/>
</dbReference>
<dbReference type="CDD" id="cd15831">
    <property type="entry name" value="BTAD"/>
    <property type="match status" value="1"/>
</dbReference>
<gene>
    <name evidence="7" type="ORF">ATK36_4045</name>
</gene>
<name>A0A2A9FBX5_9PSEU</name>
<evidence type="ECO:0000256" key="4">
    <source>
        <dbReference type="ARBA" id="ARBA00023163"/>
    </source>
</evidence>
<dbReference type="RefSeq" id="WP_098512921.1">
    <property type="nucleotide sequence ID" value="NZ_JBIAKZ010000001.1"/>
</dbReference>
<dbReference type="Gene3D" id="1.10.10.10">
    <property type="entry name" value="Winged helix-like DNA-binding domain superfamily/Winged helix DNA-binding domain"/>
    <property type="match status" value="1"/>
</dbReference>
<dbReference type="PRINTS" id="PR00364">
    <property type="entry name" value="DISEASERSIST"/>
</dbReference>